<dbReference type="InParanoid" id="A0A1Y2M6R8"/>
<sequence length="213" mass="23233">MSLTNPSDESEPQRWQPLHTPRLTLREYDLADEEALFALESSEENARYQTWQPWTRAEASRRLGAAMSDSCVAPRAVVELAVVSKESGGGLVGRVGCRKSLVRGDGGDEDGGGEKKGVGAAKRVQVHLWFSLLPAVQGKGLATEAVAAFVAEMARVERNGKGLELQLEIECDPRNKGSRKLAERLGFVQCSLQEEAFECKGEMVGSVVYRKVV</sequence>
<proteinExistence type="inferred from homology"/>
<dbReference type="GO" id="GO:0016747">
    <property type="term" value="F:acyltransferase activity, transferring groups other than amino-acyl groups"/>
    <property type="evidence" value="ECO:0007669"/>
    <property type="project" value="InterPro"/>
</dbReference>
<evidence type="ECO:0000256" key="3">
    <source>
        <dbReference type="ARBA" id="ARBA00038502"/>
    </source>
</evidence>
<dbReference type="InterPro" id="IPR051531">
    <property type="entry name" value="N-acetyltransferase"/>
</dbReference>
<organism evidence="6 7">
    <name type="scientific">Epicoccum nigrum</name>
    <name type="common">Soil fungus</name>
    <name type="synonym">Epicoccum purpurascens</name>
    <dbReference type="NCBI Taxonomy" id="105696"/>
    <lineage>
        <taxon>Eukaryota</taxon>
        <taxon>Fungi</taxon>
        <taxon>Dikarya</taxon>
        <taxon>Ascomycota</taxon>
        <taxon>Pezizomycotina</taxon>
        <taxon>Dothideomycetes</taxon>
        <taxon>Pleosporomycetidae</taxon>
        <taxon>Pleosporales</taxon>
        <taxon>Pleosporineae</taxon>
        <taxon>Didymellaceae</taxon>
        <taxon>Epicoccum</taxon>
    </lineage>
</organism>
<name>A0A1Y2M6R8_EPING</name>
<dbReference type="InterPro" id="IPR016181">
    <property type="entry name" value="Acyl_CoA_acyltransferase"/>
</dbReference>
<accession>A0A1Y2M6R8</accession>
<protein>
    <recommendedName>
        <fullName evidence="5">N-acetyltransferase domain-containing protein</fullName>
    </recommendedName>
</protein>
<keyword evidence="1" id="KW-0808">Transferase</keyword>
<evidence type="ECO:0000256" key="4">
    <source>
        <dbReference type="SAM" id="MobiDB-lite"/>
    </source>
</evidence>
<dbReference type="AlphaFoldDB" id="A0A1Y2M6R8"/>
<feature type="domain" description="N-acetyltransferase" evidence="5">
    <location>
        <begin position="22"/>
        <end position="188"/>
    </location>
</feature>
<keyword evidence="2" id="KW-0012">Acyltransferase</keyword>
<dbReference type="InterPro" id="IPR000182">
    <property type="entry name" value="GNAT_dom"/>
</dbReference>
<dbReference type="Pfam" id="PF13302">
    <property type="entry name" value="Acetyltransf_3"/>
    <property type="match status" value="1"/>
</dbReference>
<evidence type="ECO:0000313" key="6">
    <source>
        <dbReference type="EMBL" id="OSS51805.1"/>
    </source>
</evidence>
<gene>
    <name evidence="6" type="ORF">B5807_03701</name>
</gene>
<dbReference type="PANTHER" id="PTHR43792">
    <property type="entry name" value="GNAT FAMILY, PUTATIVE (AFU_ORTHOLOGUE AFUA_3G00765)-RELATED-RELATED"/>
    <property type="match status" value="1"/>
</dbReference>
<dbReference type="SUPFAM" id="SSF55729">
    <property type="entry name" value="Acyl-CoA N-acyltransferases (Nat)"/>
    <property type="match status" value="1"/>
</dbReference>
<comment type="similarity">
    <text evidence="3">Belongs to the acetyltransferase family. RimJ subfamily.</text>
</comment>
<evidence type="ECO:0000256" key="2">
    <source>
        <dbReference type="ARBA" id="ARBA00023315"/>
    </source>
</evidence>
<keyword evidence="7" id="KW-1185">Reference proteome</keyword>
<evidence type="ECO:0000256" key="1">
    <source>
        <dbReference type="ARBA" id="ARBA00022679"/>
    </source>
</evidence>
<dbReference type="EMBL" id="KZ107840">
    <property type="protein sequence ID" value="OSS51805.1"/>
    <property type="molecule type" value="Genomic_DNA"/>
</dbReference>
<evidence type="ECO:0000259" key="5">
    <source>
        <dbReference type="Pfam" id="PF13302"/>
    </source>
</evidence>
<dbReference type="Gene3D" id="3.40.630.30">
    <property type="match status" value="1"/>
</dbReference>
<dbReference type="OMA" id="GMSISHE"/>
<feature type="region of interest" description="Disordered" evidence="4">
    <location>
        <begin position="1"/>
        <end position="21"/>
    </location>
</feature>
<evidence type="ECO:0000313" key="7">
    <source>
        <dbReference type="Proteomes" id="UP000193240"/>
    </source>
</evidence>
<dbReference type="Proteomes" id="UP000193240">
    <property type="component" value="Unassembled WGS sequence"/>
</dbReference>
<dbReference type="PANTHER" id="PTHR43792:SF8">
    <property type="entry name" value="[RIBOSOMAL PROTEIN US5]-ALANINE N-ACETYLTRANSFERASE"/>
    <property type="match status" value="1"/>
</dbReference>
<reference evidence="6 7" key="1">
    <citation type="journal article" date="2017" name="Genome Announc.">
        <title>Genome sequence of the saprophytic ascomycete Epicoccum nigrum ICMP 19927 strain isolated from New Zealand.</title>
        <authorList>
            <person name="Fokin M."/>
            <person name="Fleetwood D."/>
            <person name="Weir B.S."/>
            <person name="Villas-Boas S.G."/>
        </authorList>
    </citation>
    <scope>NUCLEOTIDE SEQUENCE [LARGE SCALE GENOMIC DNA]</scope>
    <source>
        <strain evidence="6 7">ICMP 19927</strain>
    </source>
</reference>